<protein>
    <submittedName>
        <fullName evidence="2">Nucleoside diphosphate kinase (NDK) (NDP kinase) )</fullName>
        <ecNumber evidence="2">2.7.4.6</ecNumber>
    </submittedName>
</protein>
<evidence type="ECO:0000256" key="1">
    <source>
        <dbReference type="SAM" id="MobiDB-lite"/>
    </source>
</evidence>
<dbReference type="EC" id="2.7.4.6" evidence="2"/>
<keyword evidence="2" id="KW-0418">Kinase</keyword>
<reference evidence="2" key="1">
    <citation type="submission" date="2019-10" db="EMBL/GenBank/DDBJ databases">
        <authorList>
            <person name="Nor Muhammad N."/>
        </authorList>
    </citation>
    <scope>NUCLEOTIDE SEQUENCE</scope>
</reference>
<keyword evidence="2" id="KW-0808">Transferase</keyword>
<dbReference type="AlphaFoldDB" id="A0A5K1JV23"/>
<gene>
    <name evidence="2" type="primary">Q59636</name>
</gene>
<accession>A0A5K1JV23</accession>
<evidence type="ECO:0000313" key="2">
    <source>
        <dbReference type="EMBL" id="VWO95625.1"/>
    </source>
</evidence>
<sequence>MHIKISGNVTLKLTLQTTELYTAEASVNWSTNVTVQTIGSSIKVNTLGSHDPTFSSAHFSEGAAAKFRNPMDMLKEAFPRKIDLDELVQEISAFEGNWQYYFPLMNTYSLASPVFNDDGDLLFELRRHSAHTVSRMPSVTGSLLGSTSSAGRPHSPALWSRLISRGSRSSLGSTIGAIAGGQHAAHATAVATHVETTETITVTNGKSTTKRVSNGSTPPPKVEGGVPAAA</sequence>
<proteinExistence type="predicted"/>
<feature type="region of interest" description="Disordered" evidence="1">
    <location>
        <begin position="204"/>
        <end position="230"/>
    </location>
</feature>
<dbReference type="GO" id="GO:0004550">
    <property type="term" value="F:nucleoside diphosphate kinase activity"/>
    <property type="evidence" value="ECO:0007669"/>
    <property type="project" value="UniProtKB-EC"/>
</dbReference>
<dbReference type="EMBL" id="LR724988">
    <property type="protein sequence ID" value="VWO95625.1"/>
    <property type="molecule type" value="Genomic_DNA"/>
</dbReference>
<feature type="compositionally biased region" description="Polar residues" evidence="1">
    <location>
        <begin position="204"/>
        <end position="216"/>
    </location>
</feature>
<name>A0A5K1JV23_9APHY</name>
<organism evidence="2">
    <name type="scientific">Ganoderma boninense</name>
    <dbReference type="NCBI Taxonomy" id="34458"/>
    <lineage>
        <taxon>Eukaryota</taxon>
        <taxon>Fungi</taxon>
        <taxon>Dikarya</taxon>
        <taxon>Basidiomycota</taxon>
        <taxon>Agaricomycotina</taxon>
        <taxon>Agaricomycetes</taxon>
        <taxon>Polyporales</taxon>
        <taxon>Polyporaceae</taxon>
        <taxon>Ganoderma</taxon>
    </lineage>
</organism>